<evidence type="ECO:0000256" key="7">
    <source>
        <dbReference type="ARBA" id="ARBA00022840"/>
    </source>
</evidence>
<sequence length="492" mass="56310">MNSQQTLTSHEKAVLLALKDSPKCTPEELSQTSKLKTETAMHAAFLLEDKGYVNVEDSVVKKYGLTSEGEEYAKNGLPERQIIDSISEPVPIEDLKQRFSPMMVGIATGWLLRKGWAVIDNGQMVPFSQPEPGIDEVLLGRLEGKTLSFEELENFEKVLKDLIKRKLVYEDEDKFRTIEITDEGLDIARSGLEIQEEITQLTSRLLKSGEWKNKTFRPYDISIPPKPVYGGKIHPYQRLLNQMRHIFLEMGFTEIKGDIVQSSFWNFDTLFQPQDHPAREMQDTFHLDSTAQLPEEYMSKVCAMHEYGGENESTGWGGKWCEEIAAKNVLRTHTTSVTIKYLADNPQPPVKAFCIDRAYRRETIDPTHTPEFEQLEGVVMDKDMSFANLLGCLTEFYHRMGFEDVRFRPGYFPYTEPSVEPEVYIEGMGWVELGGAGIFRKEVTEPLGIKEPVLAWGLGVSRVAMLKLGLKDLRELYRSDIDWLRQSEVFRL</sequence>
<evidence type="ECO:0000256" key="4">
    <source>
        <dbReference type="ARBA" id="ARBA00022598"/>
    </source>
</evidence>
<keyword evidence="6 11" id="KW-0547">Nucleotide-binding</keyword>
<dbReference type="GO" id="GO:0004826">
    <property type="term" value="F:phenylalanine-tRNA ligase activity"/>
    <property type="evidence" value="ECO:0007669"/>
    <property type="project" value="UniProtKB-UniRule"/>
</dbReference>
<organism evidence="13 14">
    <name type="scientific">Methanosalsum zhilinae (strain DSM 4017 / NBRC 107636 / OCM 62 / WeN5)</name>
    <name type="common">Methanohalophilus zhilinae</name>
    <dbReference type="NCBI Taxonomy" id="679901"/>
    <lineage>
        <taxon>Archaea</taxon>
        <taxon>Methanobacteriati</taxon>
        <taxon>Methanobacteriota</taxon>
        <taxon>Stenosarchaea group</taxon>
        <taxon>Methanomicrobia</taxon>
        <taxon>Methanosarcinales</taxon>
        <taxon>Methanosarcinaceae</taxon>
        <taxon>Methanosalsum</taxon>
    </lineage>
</organism>
<comment type="similarity">
    <text evidence="2 11">Belongs to the class-II aminoacyl-tRNA synthetase family. Phe-tRNA synthetase alpha subunit type 2 subfamily.</text>
</comment>
<evidence type="ECO:0000256" key="11">
    <source>
        <dbReference type="HAMAP-Rule" id="MF_00282"/>
    </source>
</evidence>
<evidence type="ECO:0000256" key="5">
    <source>
        <dbReference type="ARBA" id="ARBA00022723"/>
    </source>
</evidence>
<dbReference type="NCBIfam" id="NF003210">
    <property type="entry name" value="PRK04172.1"/>
    <property type="match status" value="1"/>
</dbReference>
<accession>F7XQQ6</accession>
<dbReference type="Gene3D" id="3.30.930.10">
    <property type="entry name" value="Bira Bifunctional Protein, Domain 2"/>
    <property type="match status" value="1"/>
</dbReference>
<dbReference type="Pfam" id="PF01409">
    <property type="entry name" value="tRNA-synt_2d"/>
    <property type="match status" value="1"/>
</dbReference>
<evidence type="ECO:0000256" key="2">
    <source>
        <dbReference type="ARBA" id="ARBA00006703"/>
    </source>
</evidence>
<keyword evidence="9 11" id="KW-0648">Protein biosynthesis</keyword>
<comment type="subcellular location">
    <subcellularLocation>
        <location evidence="1 11">Cytoplasm</location>
    </subcellularLocation>
</comment>
<evidence type="ECO:0000256" key="10">
    <source>
        <dbReference type="ARBA" id="ARBA00023146"/>
    </source>
</evidence>
<dbReference type="HAMAP" id="MF_00282">
    <property type="entry name" value="Phe_tRNA_synth_alpha2"/>
    <property type="match status" value="1"/>
</dbReference>
<gene>
    <name evidence="11" type="primary">pheS</name>
    <name evidence="13" type="ordered locus">Mzhil_1821</name>
</gene>
<dbReference type="EC" id="6.1.1.20" evidence="11"/>
<protein>
    <recommendedName>
        <fullName evidence="11">Phenylalanine--tRNA ligase alpha subunit</fullName>
        <ecNumber evidence="11">6.1.1.20</ecNumber>
    </recommendedName>
    <alternativeName>
        <fullName evidence="11">Phenylalanyl-tRNA synthetase alpha subunit</fullName>
        <shortName evidence="11">PheRS</shortName>
    </alternativeName>
</protein>
<comment type="subunit">
    <text evidence="11">Tetramer of two alpha and two beta subunits.</text>
</comment>
<dbReference type="SUPFAM" id="SSF55681">
    <property type="entry name" value="Class II aaRS and biotin synthetases"/>
    <property type="match status" value="1"/>
</dbReference>
<evidence type="ECO:0000259" key="12">
    <source>
        <dbReference type="PROSITE" id="PS50862"/>
    </source>
</evidence>
<dbReference type="RefSeq" id="WP_013899092.1">
    <property type="nucleotide sequence ID" value="NC_015676.1"/>
</dbReference>
<dbReference type="GO" id="GO:0005524">
    <property type="term" value="F:ATP binding"/>
    <property type="evidence" value="ECO:0007669"/>
    <property type="project" value="UniProtKB-UniRule"/>
</dbReference>
<keyword evidence="7 11" id="KW-0067">ATP-binding</keyword>
<evidence type="ECO:0000313" key="14">
    <source>
        <dbReference type="Proteomes" id="UP000006622"/>
    </source>
</evidence>
<dbReference type="FunFam" id="3.30.930.10:FF:000095">
    <property type="entry name" value="Phenylalanine--tRNA ligase alpha subunit"/>
    <property type="match status" value="1"/>
</dbReference>
<dbReference type="GO" id="GO:0005737">
    <property type="term" value="C:cytoplasm"/>
    <property type="evidence" value="ECO:0007669"/>
    <property type="project" value="UniProtKB-SubCell"/>
</dbReference>
<keyword evidence="14" id="KW-1185">Reference proteome</keyword>
<dbReference type="AlphaFoldDB" id="F7XQQ6"/>
<dbReference type="Gene3D" id="1.10.10.10">
    <property type="entry name" value="Winged helix-like DNA-binding domain superfamily/Winged helix DNA-binding domain"/>
    <property type="match status" value="1"/>
</dbReference>
<dbReference type="GO" id="GO:0006432">
    <property type="term" value="P:phenylalanyl-tRNA aminoacylation"/>
    <property type="evidence" value="ECO:0007669"/>
    <property type="project" value="UniProtKB-UniRule"/>
</dbReference>
<dbReference type="PANTHER" id="PTHR11538">
    <property type="entry name" value="PHENYLALANYL-TRNA SYNTHETASE"/>
    <property type="match status" value="1"/>
</dbReference>
<feature type="binding site" evidence="11">
    <location>
        <begin position="374"/>
        <end position="376"/>
    </location>
    <ligand>
        <name>L-phenylalanine</name>
        <dbReference type="ChEBI" id="CHEBI:58095"/>
    </ligand>
</feature>
<feature type="binding site" evidence="11">
    <location>
        <position position="414"/>
    </location>
    <ligand>
        <name>L-phenylalanine</name>
        <dbReference type="ChEBI" id="CHEBI:58095"/>
    </ligand>
</feature>
<dbReference type="Proteomes" id="UP000006622">
    <property type="component" value="Chromosome"/>
</dbReference>
<keyword evidence="8 11" id="KW-0460">Magnesium</keyword>
<dbReference type="HOGENOM" id="CLU_025086_2_2_2"/>
<dbReference type="KEGG" id="mzh:Mzhil_1821"/>
<dbReference type="InterPro" id="IPR006195">
    <property type="entry name" value="aa-tRNA-synth_II"/>
</dbReference>
<dbReference type="GeneID" id="10823464"/>
<evidence type="ECO:0000256" key="3">
    <source>
        <dbReference type="ARBA" id="ARBA00022490"/>
    </source>
</evidence>
<evidence type="ECO:0000256" key="6">
    <source>
        <dbReference type="ARBA" id="ARBA00022741"/>
    </source>
</evidence>
<feature type="binding site" evidence="11">
    <location>
        <position position="335"/>
    </location>
    <ligand>
        <name>L-phenylalanine</name>
        <dbReference type="ChEBI" id="CHEBI:58095"/>
    </ligand>
</feature>
<feature type="binding site" evidence="11">
    <location>
        <position position="416"/>
    </location>
    <ligand>
        <name>Mg(2+)</name>
        <dbReference type="ChEBI" id="CHEBI:18420"/>
        <note>ligand shared with heterodimeric partner</note>
    </ligand>
</feature>
<comment type="catalytic activity">
    <reaction evidence="11">
        <text>tRNA(Phe) + L-phenylalanine + ATP = L-phenylalanyl-tRNA(Phe) + AMP + diphosphate + H(+)</text>
        <dbReference type="Rhea" id="RHEA:19413"/>
        <dbReference type="Rhea" id="RHEA-COMP:9668"/>
        <dbReference type="Rhea" id="RHEA-COMP:9699"/>
        <dbReference type="ChEBI" id="CHEBI:15378"/>
        <dbReference type="ChEBI" id="CHEBI:30616"/>
        <dbReference type="ChEBI" id="CHEBI:33019"/>
        <dbReference type="ChEBI" id="CHEBI:58095"/>
        <dbReference type="ChEBI" id="CHEBI:78442"/>
        <dbReference type="ChEBI" id="CHEBI:78531"/>
        <dbReference type="ChEBI" id="CHEBI:456215"/>
        <dbReference type="EC" id="6.1.1.20"/>
    </reaction>
</comment>
<dbReference type="InterPro" id="IPR002319">
    <property type="entry name" value="Phenylalanyl-tRNA_Synthase"/>
</dbReference>
<keyword evidence="4 11" id="KW-0436">Ligase</keyword>
<dbReference type="InterPro" id="IPR036390">
    <property type="entry name" value="WH_DNA-bd_sf"/>
</dbReference>
<dbReference type="InterPro" id="IPR022917">
    <property type="entry name" value="Phe_tRNA_ligase_alpha_bac/arc"/>
</dbReference>
<dbReference type="SUPFAM" id="SSF46785">
    <property type="entry name" value="Winged helix' DNA-binding domain"/>
    <property type="match status" value="1"/>
</dbReference>
<dbReference type="InterPro" id="IPR045864">
    <property type="entry name" value="aa-tRNA-synth_II/BPL/LPL"/>
</dbReference>
<feature type="domain" description="Aminoacyl-transfer RNA synthetases class-II family profile" evidence="12">
    <location>
        <begin position="236"/>
        <end position="466"/>
    </location>
</feature>
<name>F7XQQ6_METZD</name>
<dbReference type="STRING" id="679901.Mzhil_1821"/>
<dbReference type="EMBL" id="CP002101">
    <property type="protein sequence ID" value="AEH61656.1"/>
    <property type="molecule type" value="Genomic_DNA"/>
</dbReference>
<dbReference type="PANTHER" id="PTHR11538:SF40">
    <property type="entry name" value="PHENYLALANINE--TRNA LIGASE ALPHA SUBUNIT"/>
    <property type="match status" value="1"/>
</dbReference>
<dbReference type="InterPro" id="IPR036388">
    <property type="entry name" value="WH-like_DNA-bd_sf"/>
</dbReference>
<evidence type="ECO:0000256" key="8">
    <source>
        <dbReference type="ARBA" id="ARBA00022842"/>
    </source>
</evidence>
<dbReference type="InterPro" id="IPR004529">
    <property type="entry name" value="Phe-tRNA-synth_IIc_asu"/>
</dbReference>
<dbReference type="GO" id="GO:0000049">
    <property type="term" value="F:tRNA binding"/>
    <property type="evidence" value="ECO:0007669"/>
    <property type="project" value="InterPro"/>
</dbReference>
<evidence type="ECO:0000313" key="13">
    <source>
        <dbReference type="EMBL" id="AEH61656.1"/>
    </source>
</evidence>
<dbReference type="OrthoDB" id="372178at2157"/>
<reference evidence="13" key="1">
    <citation type="submission" date="2010-07" db="EMBL/GenBank/DDBJ databases">
        <title>The complete genome of Methanosalsum zhilinae DSM 4017.</title>
        <authorList>
            <consortium name="US DOE Joint Genome Institute (JGI-PGF)"/>
            <person name="Lucas S."/>
            <person name="Copeland A."/>
            <person name="Lapidus A."/>
            <person name="Glavina del Rio T."/>
            <person name="Dalin E."/>
            <person name="Tice H."/>
            <person name="Bruce D."/>
            <person name="Goodwin L."/>
            <person name="Pitluck S."/>
            <person name="Kyrpides N."/>
            <person name="Mavromatis K."/>
            <person name="Ovchinnikova G."/>
            <person name="Daligault H."/>
            <person name="Detter J.C."/>
            <person name="Han C."/>
            <person name="Tapia R."/>
            <person name="Larimer F."/>
            <person name="Land M."/>
            <person name="Hauser L."/>
            <person name="Markowitz V."/>
            <person name="Cheng J.-F."/>
            <person name="Hugenholtz P."/>
            <person name="Woyke T."/>
            <person name="Wu D."/>
            <person name="Spring S."/>
            <person name="Schueler E."/>
            <person name="Brambilla E."/>
            <person name="Klenk H.-P."/>
            <person name="Eisen J.A."/>
        </authorList>
    </citation>
    <scope>NUCLEOTIDE SEQUENCE</scope>
    <source>
        <strain evidence="13">DSM 4017</strain>
    </source>
</reference>
<dbReference type="NCBIfam" id="TIGR00468">
    <property type="entry name" value="pheS"/>
    <property type="match status" value="1"/>
</dbReference>
<feature type="binding site" evidence="11">
    <location>
        <position position="439"/>
    </location>
    <ligand>
        <name>L-phenylalanine</name>
        <dbReference type="ChEBI" id="CHEBI:58095"/>
    </ligand>
</feature>
<keyword evidence="3 11" id="KW-0963">Cytoplasm</keyword>
<proteinExistence type="inferred from homology"/>
<dbReference type="PROSITE" id="PS50862">
    <property type="entry name" value="AA_TRNA_LIGASE_II"/>
    <property type="match status" value="1"/>
</dbReference>
<keyword evidence="5 11" id="KW-0479">Metal-binding</keyword>
<dbReference type="CDD" id="cd00496">
    <property type="entry name" value="PheRS_alpha_core"/>
    <property type="match status" value="1"/>
</dbReference>
<evidence type="ECO:0000256" key="1">
    <source>
        <dbReference type="ARBA" id="ARBA00004496"/>
    </source>
</evidence>
<comment type="cofactor">
    <cofactor evidence="11">
        <name>Mg(2+)</name>
        <dbReference type="ChEBI" id="CHEBI:18420"/>
    </cofactor>
    <text evidence="11">Binds 2 magnesium ions per tetramer.</text>
</comment>
<evidence type="ECO:0000256" key="9">
    <source>
        <dbReference type="ARBA" id="ARBA00022917"/>
    </source>
</evidence>
<dbReference type="GO" id="GO:0000287">
    <property type="term" value="F:magnesium ion binding"/>
    <property type="evidence" value="ECO:0007669"/>
    <property type="project" value="UniProtKB-UniRule"/>
</dbReference>
<keyword evidence="10 11" id="KW-0030">Aminoacyl-tRNA synthetase</keyword>